<gene>
    <name evidence="3" type="ORF">H8D96_01385</name>
</gene>
<dbReference type="Proteomes" id="UP000605201">
    <property type="component" value="Unassembled WGS sequence"/>
</dbReference>
<name>A0A8J6NXX4_9BACT</name>
<dbReference type="FunFam" id="2.170.150.20:FF:000007">
    <property type="entry name" value="Protein cereblon"/>
    <property type="match status" value="1"/>
</dbReference>
<comment type="caution">
    <text evidence="3">The sequence shown here is derived from an EMBL/GenBank/DDBJ whole genome shotgun (WGS) entry which is preliminary data.</text>
</comment>
<protein>
    <recommendedName>
        <fullName evidence="2">CULT domain-containing protein</fullName>
    </recommendedName>
</protein>
<dbReference type="InterPro" id="IPR034750">
    <property type="entry name" value="CULT"/>
</dbReference>
<dbReference type="CDD" id="cd15777">
    <property type="entry name" value="CRBN_C_like"/>
    <property type="match status" value="1"/>
</dbReference>
<feature type="domain" description="CULT" evidence="2">
    <location>
        <begin position="40"/>
        <end position="142"/>
    </location>
</feature>
<proteinExistence type="predicted"/>
<sequence>MTSAAPHTALNLRPPREKQSDEMLGSLVESEAVEKESDDEEYILCRQCLHVITSSAERIAVQGLHRHTFANPHGIVFEIGCFRSSRGCGYAGPASNEFAWFQGFSWRVAVCVGCLIHLGWLFTSTGYESFHGLILDRLVTQNQ</sequence>
<evidence type="ECO:0000256" key="1">
    <source>
        <dbReference type="SAM" id="MobiDB-lite"/>
    </source>
</evidence>
<dbReference type="PROSITE" id="PS51788">
    <property type="entry name" value="CULT"/>
    <property type="match status" value="1"/>
</dbReference>
<feature type="region of interest" description="Disordered" evidence="1">
    <location>
        <begin position="1"/>
        <end position="23"/>
    </location>
</feature>
<accession>A0A8J6NXX4</accession>
<organism evidence="3 4">
    <name type="scientific">Candidatus Desulfatibia vada</name>
    <dbReference type="NCBI Taxonomy" id="2841696"/>
    <lineage>
        <taxon>Bacteria</taxon>
        <taxon>Pseudomonadati</taxon>
        <taxon>Thermodesulfobacteriota</taxon>
        <taxon>Desulfobacteria</taxon>
        <taxon>Desulfobacterales</taxon>
        <taxon>Desulfobacterales incertae sedis</taxon>
        <taxon>Candidatus Desulfatibia</taxon>
    </lineage>
</organism>
<dbReference type="EMBL" id="JACNIG010000054">
    <property type="protein sequence ID" value="MBC8430548.1"/>
    <property type="molecule type" value="Genomic_DNA"/>
</dbReference>
<evidence type="ECO:0000313" key="3">
    <source>
        <dbReference type="EMBL" id="MBC8430548.1"/>
    </source>
</evidence>
<evidence type="ECO:0000313" key="4">
    <source>
        <dbReference type="Proteomes" id="UP000605201"/>
    </source>
</evidence>
<reference evidence="3 4" key="1">
    <citation type="submission" date="2020-08" db="EMBL/GenBank/DDBJ databases">
        <title>Bridging the membrane lipid divide: bacteria of the FCB group superphylum have the potential to synthesize archaeal ether lipids.</title>
        <authorList>
            <person name="Villanueva L."/>
            <person name="Von Meijenfeldt F.A.B."/>
            <person name="Westbye A.B."/>
            <person name="Yadav S."/>
            <person name="Hopmans E.C."/>
            <person name="Dutilh B.E."/>
            <person name="Sinninghe Damste J.S."/>
        </authorList>
    </citation>
    <scope>NUCLEOTIDE SEQUENCE [LARGE SCALE GENOMIC DNA]</scope>
    <source>
        <strain evidence="3">NIOZ-UU17</strain>
    </source>
</reference>
<dbReference type="Gene3D" id="2.170.150.20">
    <property type="entry name" value="Peptide methionine sulfoxide reductase"/>
    <property type="match status" value="1"/>
</dbReference>
<evidence type="ECO:0000259" key="2">
    <source>
        <dbReference type="PROSITE" id="PS51788"/>
    </source>
</evidence>
<dbReference type="AlphaFoldDB" id="A0A8J6NXX4"/>